<dbReference type="Proteomes" id="UP000590511">
    <property type="component" value="Unassembled WGS sequence"/>
</dbReference>
<dbReference type="CDD" id="cd04084">
    <property type="entry name" value="CBM6_xylanase-like"/>
    <property type="match status" value="1"/>
</dbReference>
<protein>
    <recommendedName>
        <fullName evidence="3">CBM6 domain-containing protein</fullName>
    </recommendedName>
</protein>
<dbReference type="InterPro" id="IPR005084">
    <property type="entry name" value="CBM6"/>
</dbReference>
<feature type="region of interest" description="Disordered" evidence="2">
    <location>
        <begin position="1"/>
        <end position="124"/>
    </location>
</feature>
<feature type="compositionally biased region" description="Low complexity" evidence="2">
    <location>
        <begin position="84"/>
        <end position="100"/>
    </location>
</feature>
<dbReference type="GO" id="GO:0030246">
    <property type="term" value="F:carbohydrate binding"/>
    <property type="evidence" value="ECO:0007669"/>
    <property type="project" value="InterPro"/>
</dbReference>
<evidence type="ECO:0000256" key="1">
    <source>
        <dbReference type="ARBA" id="ARBA00022729"/>
    </source>
</evidence>
<evidence type="ECO:0000313" key="4">
    <source>
        <dbReference type="EMBL" id="MBB4748983.1"/>
    </source>
</evidence>
<organism evidence="4 5">
    <name type="scientific">Actinoplanes lobatus</name>
    <dbReference type="NCBI Taxonomy" id="113568"/>
    <lineage>
        <taxon>Bacteria</taxon>
        <taxon>Bacillati</taxon>
        <taxon>Actinomycetota</taxon>
        <taxon>Actinomycetes</taxon>
        <taxon>Micromonosporales</taxon>
        <taxon>Micromonosporaceae</taxon>
        <taxon>Actinoplanes</taxon>
    </lineage>
</organism>
<proteinExistence type="predicted"/>
<dbReference type="PROSITE" id="PS51175">
    <property type="entry name" value="CBM6"/>
    <property type="match status" value="1"/>
</dbReference>
<reference evidence="4 5" key="1">
    <citation type="submission" date="2020-08" db="EMBL/GenBank/DDBJ databases">
        <title>Sequencing the genomes of 1000 actinobacteria strains.</title>
        <authorList>
            <person name="Klenk H.-P."/>
        </authorList>
    </citation>
    <scope>NUCLEOTIDE SEQUENCE [LARGE SCALE GENOMIC DNA]</scope>
    <source>
        <strain evidence="4 5">DSM 43150</strain>
    </source>
</reference>
<sequence>MSDDLPFTITKPHTRERPEAAATPRAGRRRECTAVEERQQAPLIRPYVVEAEKRQSTPSPEQPGNPHEGTHRWAPGDINASGGPVPAAATRRPEPTASAAYGEIPPVKAPGASPAGSVVASGPAGRTSWKRHWIIAASTVVTVVAGILVVALTKDSTARPEARPAGADIVAGWLPSGLPDDDPSLPGPAAQLPEGTGPPFEPLDNIQTVDSVTPGSSRPRGSTASQPPKKPATSTPKSPVENATAYSVIEAEKFDEQNGIKTEPAQVGSGVHIGFITSGDWVRYDNIGFTATPARKLLISAANFAAEKRTGEVEVRLDSRSNAPIGSMTIPNNGDWFTFTTYSMTIQPTTGVHTVYLTFTSNQTEEYANIDWFRFGH</sequence>
<dbReference type="InterPro" id="IPR008979">
    <property type="entry name" value="Galactose-bd-like_sf"/>
</dbReference>
<accession>A0A7W7MG64</accession>
<evidence type="ECO:0000259" key="3">
    <source>
        <dbReference type="PROSITE" id="PS51175"/>
    </source>
</evidence>
<name>A0A7W7MG64_9ACTN</name>
<gene>
    <name evidence="4" type="ORF">BJ964_003144</name>
</gene>
<dbReference type="EMBL" id="JACHNC010000001">
    <property type="protein sequence ID" value="MBB4748983.1"/>
    <property type="molecule type" value="Genomic_DNA"/>
</dbReference>
<dbReference type="SUPFAM" id="SSF49785">
    <property type="entry name" value="Galactose-binding domain-like"/>
    <property type="match status" value="1"/>
</dbReference>
<feature type="region of interest" description="Disordered" evidence="2">
    <location>
        <begin position="173"/>
        <end position="241"/>
    </location>
</feature>
<dbReference type="AlphaFoldDB" id="A0A7W7MG64"/>
<comment type="caution">
    <text evidence="4">The sequence shown here is derived from an EMBL/GenBank/DDBJ whole genome shotgun (WGS) entry which is preliminary data.</text>
</comment>
<dbReference type="Pfam" id="PF03422">
    <property type="entry name" value="CBM_6"/>
    <property type="match status" value="1"/>
</dbReference>
<dbReference type="RefSeq" id="WP_188121376.1">
    <property type="nucleotide sequence ID" value="NZ_BOMP01000001.1"/>
</dbReference>
<dbReference type="InterPro" id="IPR006584">
    <property type="entry name" value="Cellulose-bd_IV"/>
</dbReference>
<dbReference type="Gene3D" id="2.60.120.260">
    <property type="entry name" value="Galactose-binding domain-like"/>
    <property type="match status" value="1"/>
</dbReference>
<dbReference type="SMART" id="SM00606">
    <property type="entry name" value="CBD_IV"/>
    <property type="match status" value="1"/>
</dbReference>
<evidence type="ECO:0000313" key="5">
    <source>
        <dbReference type="Proteomes" id="UP000590511"/>
    </source>
</evidence>
<feature type="compositionally biased region" description="Basic and acidic residues" evidence="2">
    <location>
        <begin position="29"/>
        <end position="39"/>
    </location>
</feature>
<keyword evidence="1" id="KW-0732">Signal</keyword>
<feature type="compositionally biased region" description="Polar residues" evidence="2">
    <location>
        <begin position="205"/>
        <end position="226"/>
    </location>
</feature>
<feature type="domain" description="CBM6" evidence="3">
    <location>
        <begin position="247"/>
        <end position="376"/>
    </location>
</feature>
<evidence type="ECO:0000256" key="2">
    <source>
        <dbReference type="SAM" id="MobiDB-lite"/>
    </source>
</evidence>